<dbReference type="RefSeq" id="WP_062075558.1">
    <property type="nucleotide sequence ID" value="NZ_BBRC01000011.1"/>
</dbReference>
<dbReference type="OrthoDB" id="9811476at2"/>
<comment type="caution">
    <text evidence="1">The sequence shown here is derived from an EMBL/GenBank/DDBJ whole genome shotgun (WGS) entry which is preliminary data.</text>
</comment>
<name>A0A7Y9ZDK3_9MICO</name>
<proteinExistence type="predicted"/>
<evidence type="ECO:0000313" key="2">
    <source>
        <dbReference type="Proteomes" id="UP000547973"/>
    </source>
</evidence>
<dbReference type="AlphaFoldDB" id="A0A7Y9ZDK3"/>
<dbReference type="EMBL" id="JACBZO010000001">
    <property type="protein sequence ID" value="NYI42618.1"/>
    <property type="molecule type" value="Genomic_DNA"/>
</dbReference>
<accession>A0A7Y9ZDK3</accession>
<dbReference type="InterPro" id="IPR007362">
    <property type="entry name" value="DUF429"/>
</dbReference>
<keyword evidence="2" id="KW-1185">Reference proteome</keyword>
<protein>
    <submittedName>
        <fullName evidence="1">Putative RNase H-like nuclease</fullName>
    </submittedName>
</protein>
<dbReference type="Pfam" id="PF04250">
    <property type="entry name" value="DUF429"/>
    <property type="match status" value="1"/>
</dbReference>
<dbReference type="Proteomes" id="UP000547973">
    <property type="component" value="Unassembled WGS sequence"/>
</dbReference>
<reference evidence="1 2" key="1">
    <citation type="submission" date="2020-07" db="EMBL/GenBank/DDBJ databases">
        <title>Sequencing the genomes of 1000 actinobacteria strains.</title>
        <authorList>
            <person name="Klenk H.-P."/>
        </authorList>
    </citation>
    <scope>NUCLEOTIDE SEQUENCE [LARGE SCALE GENOMIC DNA]</scope>
    <source>
        <strain evidence="1 2">DSM 19970</strain>
    </source>
</reference>
<sequence length="229" mass="24539">MTVLGLDGCKGGWIAIAVDDSGYVDTFVAPTVAAAESVGVERWGIEAMVIDIPIGIPDTGPRLADVEARRFIKPRHNSVFPTPVRAALEAPDYNAARIASLSASGKSLSKQAWAISDKIRKVDAWVRGAQVTACEGHPEVSFRAMAGEPIEHYKKTLSGAMLRWQLLGGEGIELPGSLDAKAFRGVDLDDVHDAAAMAWTARRVARGEAVSLPAEPEVFSDGWQSAIWF</sequence>
<evidence type="ECO:0000313" key="1">
    <source>
        <dbReference type="EMBL" id="NYI42618.1"/>
    </source>
</evidence>
<organism evidence="1 2">
    <name type="scientific">Demequina lutea</name>
    <dbReference type="NCBI Taxonomy" id="431489"/>
    <lineage>
        <taxon>Bacteria</taxon>
        <taxon>Bacillati</taxon>
        <taxon>Actinomycetota</taxon>
        <taxon>Actinomycetes</taxon>
        <taxon>Micrococcales</taxon>
        <taxon>Demequinaceae</taxon>
        <taxon>Demequina</taxon>
    </lineage>
</organism>
<gene>
    <name evidence="1" type="ORF">BKA03_002737</name>
</gene>